<feature type="compositionally biased region" description="Basic residues" evidence="1">
    <location>
        <begin position="33"/>
        <end position="50"/>
    </location>
</feature>
<evidence type="ECO:0000313" key="3">
    <source>
        <dbReference type="Proteomes" id="UP001189429"/>
    </source>
</evidence>
<keyword evidence="3" id="KW-1185">Reference proteome</keyword>
<proteinExistence type="predicted"/>
<reference evidence="2" key="1">
    <citation type="submission" date="2023-10" db="EMBL/GenBank/DDBJ databases">
        <authorList>
            <person name="Chen Y."/>
            <person name="Shah S."/>
            <person name="Dougan E. K."/>
            <person name="Thang M."/>
            <person name="Chan C."/>
        </authorList>
    </citation>
    <scope>NUCLEOTIDE SEQUENCE [LARGE SCALE GENOMIC DNA]</scope>
</reference>
<feature type="compositionally biased region" description="Low complexity" evidence="1">
    <location>
        <begin position="62"/>
        <end position="74"/>
    </location>
</feature>
<name>A0ABN9TFR3_9DINO</name>
<feature type="compositionally biased region" description="Basic residues" evidence="1">
    <location>
        <begin position="104"/>
        <end position="117"/>
    </location>
</feature>
<feature type="non-terminal residue" evidence="2">
    <location>
        <position position="1"/>
    </location>
</feature>
<evidence type="ECO:0000256" key="1">
    <source>
        <dbReference type="SAM" id="MobiDB-lite"/>
    </source>
</evidence>
<organism evidence="2 3">
    <name type="scientific">Prorocentrum cordatum</name>
    <dbReference type="NCBI Taxonomy" id="2364126"/>
    <lineage>
        <taxon>Eukaryota</taxon>
        <taxon>Sar</taxon>
        <taxon>Alveolata</taxon>
        <taxon>Dinophyceae</taxon>
        <taxon>Prorocentrales</taxon>
        <taxon>Prorocentraceae</taxon>
        <taxon>Prorocentrum</taxon>
    </lineage>
</organism>
<sequence length="151" mass="16543">VSLDFWSARRGSALHSEPFEAVRPRPRQEACARRRQLRRRPCRGRPRARRQGGPLQGDPTRRTGAARAGSRPSASEGRHLPQLHEEAAGAAADRHHEADTAGRTRARGARTRARARARASGEAETACRSLALLLQLNRLVTCVNGSTCAQK</sequence>
<feature type="region of interest" description="Disordered" evidence="1">
    <location>
        <begin position="1"/>
        <end position="117"/>
    </location>
</feature>
<feature type="compositionally biased region" description="Basic and acidic residues" evidence="1">
    <location>
        <begin position="76"/>
        <end position="102"/>
    </location>
</feature>
<dbReference type="Proteomes" id="UP001189429">
    <property type="component" value="Unassembled WGS sequence"/>
</dbReference>
<dbReference type="EMBL" id="CAUYUJ010014683">
    <property type="protein sequence ID" value="CAK0844659.1"/>
    <property type="molecule type" value="Genomic_DNA"/>
</dbReference>
<evidence type="ECO:0000313" key="2">
    <source>
        <dbReference type="EMBL" id="CAK0844659.1"/>
    </source>
</evidence>
<protein>
    <submittedName>
        <fullName evidence="2">Uncharacterized protein</fullName>
    </submittedName>
</protein>
<accession>A0ABN9TFR3</accession>
<feature type="compositionally biased region" description="Basic and acidic residues" evidence="1">
    <location>
        <begin position="17"/>
        <end position="32"/>
    </location>
</feature>
<feature type="non-terminal residue" evidence="2">
    <location>
        <position position="151"/>
    </location>
</feature>
<comment type="caution">
    <text evidence="2">The sequence shown here is derived from an EMBL/GenBank/DDBJ whole genome shotgun (WGS) entry which is preliminary data.</text>
</comment>
<gene>
    <name evidence="2" type="ORF">PCOR1329_LOCUS38720</name>
</gene>